<dbReference type="Proteomes" id="UP000095282">
    <property type="component" value="Unplaced"/>
</dbReference>
<evidence type="ECO:0000313" key="1">
    <source>
        <dbReference type="Proteomes" id="UP000095282"/>
    </source>
</evidence>
<dbReference type="WBParaSite" id="Csp11.Scaffold629.g13594.t2">
    <property type="protein sequence ID" value="Csp11.Scaffold629.g13594.t2"/>
    <property type="gene ID" value="Csp11.Scaffold629.g13594"/>
</dbReference>
<reference evidence="2" key="1">
    <citation type="submission" date="2016-11" db="UniProtKB">
        <authorList>
            <consortium name="WormBaseParasite"/>
        </authorList>
    </citation>
    <scope>IDENTIFICATION</scope>
</reference>
<accession>A0A1I7U0D4</accession>
<organism evidence="1 2">
    <name type="scientific">Caenorhabditis tropicalis</name>
    <dbReference type="NCBI Taxonomy" id="1561998"/>
    <lineage>
        <taxon>Eukaryota</taxon>
        <taxon>Metazoa</taxon>
        <taxon>Ecdysozoa</taxon>
        <taxon>Nematoda</taxon>
        <taxon>Chromadorea</taxon>
        <taxon>Rhabditida</taxon>
        <taxon>Rhabditina</taxon>
        <taxon>Rhabditomorpha</taxon>
        <taxon>Rhabditoidea</taxon>
        <taxon>Rhabditidae</taxon>
        <taxon>Peloderinae</taxon>
        <taxon>Caenorhabditis</taxon>
    </lineage>
</organism>
<sequence>MVVFLFLISPGAMDRPIFPITSLSLFPCLSIHSLTLLFVENETERFGVCNYRGGFYTSRVAPRVSRMRQSDNALQAIRMG</sequence>
<name>A0A1I7U0D4_9PELO</name>
<evidence type="ECO:0000313" key="2">
    <source>
        <dbReference type="WBParaSite" id="Csp11.Scaffold629.g13594.t2"/>
    </source>
</evidence>
<protein>
    <submittedName>
        <fullName evidence="2">Secreted protein</fullName>
    </submittedName>
</protein>
<proteinExistence type="predicted"/>
<dbReference type="AlphaFoldDB" id="A0A1I7U0D4"/>
<keyword evidence="1" id="KW-1185">Reference proteome</keyword>